<protein>
    <recommendedName>
        <fullName evidence="2">Dynein heavy chain coiled coil stalk domain-containing protein</fullName>
    </recommendedName>
</protein>
<accession>A0A7J6QJ32</accession>
<organism evidence="3 4">
    <name type="scientific">Perkinsus olseni</name>
    <name type="common">Perkinsus atlanticus</name>
    <dbReference type="NCBI Taxonomy" id="32597"/>
    <lineage>
        <taxon>Eukaryota</taxon>
        <taxon>Sar</taxon>
        <taxon>Alveolata</taxon>
        <taxon>Perkinsozoa</taxon>
        <taxon>Perkinsea</taxon>
        <taxon>Perkinsida</taxon>
        <taxon>Perkinsidae</taxon>
        <taxon>Perkinsus</taxon>
    </lineage>
</organism>
<dbReference type="Gene3D" id="1.20.920.20">
    <property type="match status" value="1"/>
</dbReference>
<keyword evidence="1" id="KW-0175">Coiled coil</keyword>
<gene>
    <name evidence="3" type="ORF">FOZ62_014441</name>
</gene>
<name>A0A7J6QJ32_PEROL</name>
<dbReference type="AlphaFoldDB" id="A0A7J6QJ32"/>
<dbReference type="GO" id="GO:0051959">
    <property type="term" value="F:dynein light intermediate chain binding"/>
    <property type="evidence" value="ECO:0007669"/>
    <property type="project" value="InterPro"/>
</dbReference>
<comment type="caution">
    <text evidence="3">The sequence shown here is derived from an EMBL/GenBank/DDBJ whole genome shotgun (WGS) entry which is preliminary data.</text>
</comment>
<dbReference type="InterPro" id="IPR024743">
    <property type="entry name" value="Dynein_HC_stalk"/>
</dbReference>
<evidence type="ECO:0000313" key="4">
    <source>
        <dbReference type="Proteomes" id="UP000574390"/>
    </source>
</evidence>
<proteinExistence type="predicted"/>
<evidence type="ECO:0000313" key="3">
    <source>
        <dbReference type="EMBL" id="KAF4708121.1"/>
    </source>
</evidence>
<dbReference type="PANTHER" id="PTHR22878:SF68">
    <property type="entry name" value="DYNEIN HEAVY CHAIN 6, AXONEMAL-LIKE"/>
    <property type="match status" value="1"/>
</dbReference>
<feature type="domain" description="Dynein heavy chain coiled coil stalk" evidence="2">
    <location>
        <begin position="9"/>
        <end position="219"/>
    </location>
</feature>
<evidence type="ECO:0000256" key="1">
    <source>
        <dbReference type="SAM" id="Coils"/>
    </source>
</evidence>
<evidence type="ECO:0000259" key="2">
    <source>
        <dbReference type="Pfam" id="PF12777"/>
    </source>
</evidence>
<dbReference type="PANTHER" id="PTHR22878">
    <property type="entry name" value="DYNEIN HEAVY CHAIN 6, AXONEMAL-LIKE-RELATED"/>
    <property type="match status" value="1"/>
</dbReference>
<feature type="coiled-coil region" evidence="1">
    <location>
        <begin position="158"/>
        <end position="220"/>
    </location>
</feature>
<dbReference type="GO" id="GO:0030286">
    <property type="term" value="C:dynein complex"/>
    <property type="evidence" value="ECO:0007669"/>
    <property type="project" value="InterPro"/>
</dbReference>
<feature type="non-terminal residue" evidence="3">
    <location>
        <position position="222"/>
    </location>
</feature>
<dbReference type="EMBL" id="JABANM010029360">
    <property type="protein sequence ID" value="KAF4708121.1"/>
    <property type="molecule type" value="Genomic_DNA"/>
</dbReference>
<sequence length="222" mass="24816">ADEVAAKVASEEAVVREQAETVQAIQADAQKDLDVAMPALEKAIKSLDALDKKDITEIKSFPKPPALVMMTMEAVNTLLGEKPDWDTAKRVLSDSQFMTKLKEYDKDNIPANVLKKLEKYIQKPEYAPDSVGNQSKAAKSLCMWTHAMDTYSKVAKTVEPKKKRLEEMNQQLAEATEILAGKQKDLKTIQDKVAALKQKLDDTEAEKDRLINEAELTQARLQ</sequence>
<dbReference type="GO" id="GO:0007018">
    <property type="term" value="P:microtubule-based movement"/>
    <property type="evidence" value="ECO:0007669"/>
    <property type="project" value="InterPro"/>
</dbReference>
<reference evidence="3 4" key="1">
    <citation type="submission" date="2020-04" db="EMBL/GenBank/DDBJ databases">
        <title>Perkinsus olseni comparative genomics.</title>
        <authorList>
            <person name="Bogema D.R."/>
        </authorList>
    </citation>
    <scope>NUCLEOTIDE SEQUENCE [LARGE SCALE GENOMIC DNA]</scope>
    <source>
        <strain evidence="3">ATCC PRA-205</strain>
    </source>
</reference>
<dbReference type="Pfam" id="PF12777">
    <property type="entry name" value="MT"/>
    <property type="match status" value="1"/>
</dbReference>
<feature type="non-terminal residue" evidence="3">
    <location>
        <position position="1"/>
    </location>
</feature>
<dbReference type="Proteomes" id="UP000574390">
    <property type="component" value="Unassembled WGS sequence"/>
</dbReference>
<dbReference type="GO" id="GO:0045505">
    <property type="term" value="F:dynein intermediate chain binding"/>
    <property type="evidence" value="ECO:0007669"/>
    <property type="project" value="InterPro"/>
</dbReference>
<dbReference type="InterPro" id="IPR026983">
    <property type="entry name" value="DHC"/>
</dbReference>